<feature type="region of interest" description="Disordered" evidence="10">
    <location>
        <begin position="130"/>
        <end position="193"/>
    </location>
</feature>
<organism evidence="11 12">
    <name type="scientific">Gonium pectorale</name>
    <name type="common">Green alga</name>
    <dbReference type="NCBI Taxonomy" id="33097"/>
    <lineage>
        <taxon>Eukaryota</taxon>
        <taxon>Viridiplantae</taxon>
        <taxon>Chlorophyta</taxon>
        <taxon>core chlorophytes</taxon>
        <taxon>Chlorophyceae</taxon>
        <taxon>CS clade</taxon>
        <taxon>Chlamydomonadales</taxon>
        <taxon>Volvocaceae</taxon>
        <taxon>Gonium</taxon>
    </lineage>
</organism>
<dbReference type="EMBL" id="LSYV01000013">
    <property type="protein sequence ID" value="KXZ51473.1"/>
    <property type="molecule type" value="Genomic_DNA"/>
</dbReference>
<dbReference type="PANTHER" id="PTHR15263:SF1">
    <property type="entry name" value="NF-KAPPA-B INHIBITOR-LIKE PROTEIN 1"/>
    <property type="match status" value="1"/>
</dbReference>
<evidence type="ECO:0000256" key="5">
    <source>
        <dbReference type="ARBA" id="ARBA00023043"/>
    </source>
</evidence>
<dbReference type="PROSITE" id="PS50088">
    <property type="entry name" value="ANK_REPEAT"/>
    <property type="match status" value="1"/>
</dbReference>
<evidence type="ECO:0000256" key="7">
    <source>
        <dbReference type="ARBA" id="ARBA00030621"/>
    </source>
</evidence>
<keyword evidence="4" id="KW-0677">Repeat</keyword>
<name>A0A150GNQ8_GONPE</name>
<evidence type="ECO:0000256" key="1">
    <source>
        <dbReference type="ARBA" id="ARBA00004123"/>
    </source>
</evidence>
<keyword evidence="5 9" id="KW-0040">ANK repeat</keyword>
<keyword evidence="12" id="KW-1185">Reference proteome</keyword>
<feature type="repeat" description="ANK" evidence="9">
    <location>
        <begin position="33"/>
        <end position="65"/>
    </location>
</feature>
<dbReference type="STRING" id="33097.A0A150GNQ8"/>
<evidence type="ECO:0000256" key="3">
    <source>
        <dbReference type="ARBA" id="ARBA00022553"/>
    </source>
</evidence>
<evidence type="ECO:0000256" key="10">
    <source>
        <dbReference type="SAM" id="MobiDB-lite"/>
    </source>
</evidence>
<dbReference type="GO" id="GO:0005634">
    <property type="term" value="C:nucleus"/>
    <property type="evidence" value="ECO:0007669"/>
    <property type="project" value="UniProtKB-SubCell"/>
</dbReference>
<proteinExistence type="predicted"/>
<dbReference type="SMART" id="SM00248">
    <property type="entry name" value="ANK"/>
    <property type="match status" value="2"/>
</dbReference>
<dbReference type="InterPro" id="IPR036770">
    <property type="entry name" value="Ankyrin_rpt-contain_sf"/>
</dbReference>
<dbReference type="Pfam" id="PF12796">
    <property type="entry name" value="Ank_2"/>
    <property type="match status" value="1"/>
</dbReference>
<dbReference type="AlphaFoldDB" id="A0A150GNQ8"/>
<sequence length="417" mass="43055">MALRYASSGRAGKLRKLLRRAGSELDLSAPNAHGRTLLHQACACGDPEVVAALLRHGAPAAARDGDGDTPAHVAARGGHLGALAELMRAPDAPPLDSPGAGGRTLRELMSAALAHGAGRGDVPQAGLAADPAARQAGEGGGGEASDDEEARWRRRLREEASDGEGAGGDGDGVAEDDWGGGAGSAFGASGEDDDAWADRLWQQMQRRRRDAAAASAASFAAELRAENARRAAEAAERSTRILRDEQAKDAEWRRRTLLAIEAGPSLTPLDVTAARVSYDERWAQLDAAAATAAASAATPPLRYTDIPWPLEPPPGAAAVAAAIGPQPRALAGPSPPPPPMPPPTPTAAALRDFLLLGVTGPGDVKRRLRAELLRWHPDKFGARFGARLAAAGPAQREAALARVQQLAAALTQILSSG</sequence>
<dbReference type="PANTHER" id="PTHR15263">
    <property type="entry name" value="I-KAPPA-B-LIKE PROTEIN IKBL"/>
    <property type="match status" value="1"/>
</dbReference>
<dbReference type="GO" id="GO:0043124">
    <property type="term" value="P:negative regulation of canonical NF-kappaB signal transduction"/>
    <property type="evidence" value="ECO:0007669"/>
    <property type="project" value="InterPro"/>
</dbReference>
<keyword evidence="6" id="KW-0539">Nucleus</keyword>
<dbReference type="SUPFAM" id="SSF48403">
    <property type="entry name" value="Ankyrin repeat"/>
    <property type="match status" value="1"/>
</dbReference>
<evidence type="ECO:0000256" key="6">
    <source>
        <dbReference type="ARBA" id="ARBA00023242"/>
    </source>
</evidence>
<comment type="caution">
    <text evidence="11">The sequence shown here is derived from an EMBL/GenBank/DDBJ whole genome shotgun (WGS) entry which is preliminary data.</text>
</comment>
<dbReference type="InterPro" id="IPR002110">
    <property type="entry name" value="Ankyrin_rpt"/>
</dbReference>
<evidence type="ECO:0000256" key="2">
    <source>
        <dbReference type="ARBA" id="ARBA00014259"/>
    </source>
</evidence>
<evidence type="ECO:0000313" key="12">
    <source>
        <dbReference type="Proteomes" id="UP000075714"/>
    </source>
</evidence>
<gene>
    <name evidence="11" type="ORF">GPECTOR_12g436</name>
</gene>
<evidence type="ECO:0000313" key="11">
    <source>
        <dbReference type="EMBL" id="KXZ51473.1"/>
    </source>
</evidence>
<dbReference type="Gene3D" id="1.25.40.20">
    <property type="entry name" value="Ankyrin repeat-containing domain"/>
    <property type="match status" value="1"/>
</dbReference>
<reference evidence="12" key="1">
    <citation type="journal article" date="2016" name="Nat. Commun.">
        <title>The Gonium pectorale genome demonstrates co-option of cell cycle regulation during the evolution of multicellularity.</title>
        <authorList>
            <person name="Hanschen E.R."/>
            <person name="Marriage T.N."/>
            <person name="Ferris P.J."/>
            <person name="Hamaji T."/>
            <person name="Toyoda A."/>
            <person name="Fujiyama A."/>
            <person name="Neme R."/>
            <person name="Noguchi H."/>
            <person name="Minakuchi Y."/>
            <person name="Suzuki M."/>
            <person name="Kawai-Toyooka H."/>
            <person name="Smith D.R."/>
            <person name="Sparks H."/>
            <person name="Anderson J."/>
            <person name="Bakaric R."/>
            <person name="Luria V."/>
            <person name="Karger A."/>
            <person name="Kirschner M.W."/>
            <person name="Durand P.M."/>
            <person name="Michod R.E."/>
            <person name="Nozaki H."/>
            <person name="Olson B.J."/>
        </authorList>
    </citation>
    <scope>NUCLEOTIDE SEQUENCE [LARGE SCALE GENOMIC DNA]</scope>
    <source>
        <strain evidence="12">NIES-2863</strain>
    </source>
</reference>
<comment type="subcellular location">
    <subcellularLocation>
        <location evidence="1">Nucleus</location>
    </subcellularLocation>
</comment>
<dbReference type="InterPro" id="IPR038753">
    <property type="entry name" value="NFKBIL1"/>
</dbReference>
<dbReference type="PROSITE" id="PS50297">
    <property type="entry name" value="ANK_REP_REGION"/>
    <property type="match status" value="1"/>
</dbReference>
<keyword evidence="3" id="KW-0597">Phosphoprotein</keyword>
<evidence type="ECO:0000256" key="8">
    <source>
        <dbReference type="ARBA" id="ARBA00030802"/>
    </source>
</evidence>
<evidence type="ECO:0000256" key="4">
    <source>
        <dbReference type="ARBA" id="ARBA00022737"/>
    </source>
</evidence>
<dbReference type="Proteomes" id="UP000075714">
    <property type="component" value="Unassembled WGS sequence"/>
</dbReference>
<protein>
    <recommendedName>
        <fullName evidence="2">NF-kappa-B inhibitor-like protein 1</fullName>
    </recommendedName>
    <alternativeName>
        <fullName evidence="7">Inhibitor of kappa B-like protein</fullName>
    </alternativeName>
    <alternativeName>
        <fullName evidence="8">Nuclear factor of kappa light polypeptide gene enhancer in B-cells inhibitor-like 1</fullName>
    </alternativeName>
</protein>
<dbReference type="OrthoDB" id="544997at2759"/>
<accession>A0A150GNQ8</accession>
<evidence type="ECO:0000256" key="9">
    <source>
        <dbReference type="PROSITE-ProRule" id="PRU00023"/>
    </source>
</evidence>